<feature type="region of interest" description="Disordered" evidence="1">
    <location>
        <begin position="1"/>
        <end position="83"/>
    </location>
</feature>
<reference evidence="3 4" key="1">
    <citation type="journal article" date="2022" name="Allergy">
        <title>Genome assembly and annotation of Periplaneta americana reveal a comprehensive cockroach allergen profile.</title>
        <authorList>
            <person name="Wang L."/>
            <person name="Xiong Q."/>
            <person name="Saelim N."/>
            <person name="Wang L."/>
            <person name="Nong W."/>
            <person name="Wan A.T."/>
            <person name="Shi M."/>
            <person name="Liu X."/>
            <person name="Cao Q."/>
            <person name="Hui J.H.L."/>
            <person name="Sookrung N."/>
            <person name="Leung T.F."/>
            <person name="Tungtrongchitr A."/>
            <person name="Tsui S.K.W."/>
        </authorList>
    </citation>
    <scope>NUCLEOTIDE SEQUENCE [LARGE SCALE GENOMIC DNA]</scope>
    <source>
        <strain evidence="3">PWHHKU_190912</strain>
    </source>
</reference>
<dbReference type="Proteomes" id="UP001148838">
    <property type="component" value="Unassembled WGS sequence"/>
</dbReference>
<dbReference type="Pfam" id="PF13843">
    <property type="entry name" value="DDE_Tnp_1_7"/>
    <property type="match status" value="1"/>
</dbReference>
<comment type="caution">
    <text evidence="3">The sequence shown here is derived from an EMBL/GenBank/DDBJ whole genome shotgun (WGS) entry which is preliminary data.</text>
</comment>
<evidence type="ECO:0000313" key="3">
    <source>
        <dbReference type="EMBL" id="KAJ4437445.1"/>
    </source>
</evidence>
<dbReference type="EMBL" id="JAJSOF020000021">
    <property type="protein sequence ID" value="KAJ4437445.1"/>
    <property type="molecule type" value="Genomic_DNA"/>
</dbReference>
<feature type="compositionally biased region" description="Acidic residues" evidence="1">
    <location>
        <begin position="1"/>
        <end position="18"/>
    </location>
</feature>
<protein>
    <recommendedName>
        <fullName evidence="2">PiggyBac transposable element-derived protein domain-containing protein</fullName>
    </recommendedName>
</protein>
<sequence>MVNEDNIDDASDPEEDDNVVTYDSDTEYHREIESDSSSRSSFPDQQHASTSNIAVIARSGREYTTAPPRQVRRFDDKQTRTERRKQDKFCPIREVFYKIDELFVKYYIPSAHLTIDEMLSLFRGRCPFKVFMKDKPGKYGILIRMLSDAHTRYILKMEVYAGKDERPAEERSAKAVVRRLVKPLEGTGRNVTTDRYYTSIELAEELYNDDKLTLVGTLKSNRKHIPEELKKTQGRELYSSRFLFTHPKTGKAPITLVSYITRLKPTKNLLLLSTQHNDRKVDESTEKKKTDVNLYYNETKGGIDSIDQMTRHHSVKRGLEGGHYLYFSP</sequence>
<feature type="compositionally biased region" description="Polar residues" evidence="1">
    <location>
        <begin position="42"/>
        <end position="53"/>
    </location>
</feature>
<dbReference type="PANTHER" id="PTHR46599">
    <property type="entry name" value="PIGGYBAC TRANSPOSABLE ELEMENT-DERIVED PROTEIN 4"/>
    <property type="match status" value="1"/>
</dbReference>
<name>A0ABQ8SVH2_PERAM</name>
<organism evidence="3 4">
    <name type="scientific">Periplaneta americana</name>
    <name type="common">American cockroach</name>
    <name type="synonym">Blatta americana</name>
    <dbReference type="NCBI Taxonomy" id="6978"/>
    <lineage>
        <taxon>Eukaryota</taxon>
        <taxon>Metazoa</taxon>
        <taxon>Ecdysozoa</taxon>
        <taxon>Arthropoda</taxon>
        <taxon>Hexapoda</taxon>
        <taxon>Insecta</taxon>
        <taxon>Pterygota</taxon>
        <taxon>Neoptera</taxon>
        <taxon>Polyneoptera</taxon>
        <taxon>Dictyoptera</taxon>
        <taxon>Blattodea</taxon>
        <taxon>Blattoidea</taxon>
        <taxon>Blattidae</taxon>
        <taxon>Blattinae</taxon>
        <taxon>Periplaneta</taxon>
    </lineage>
</organism>
<keyword evidence="4" id="KW-1185">Reference proteome</keyword>
<feature type="domain" description="PiggyBac transposable element-derived protein" evidence="2">
    <location>
        <begin position="73"/>
        <end position="317"/>
    </location>
</feature>
<evidence type="ECO:0000256" key="1">
    <source>
        <dbReference type="SAM" id="MobiDB-lite"/>
    </source>
</evidence>
<gene>
    <name evidence="3" type="ORF">ANN_17589</name>
</gene>
<dbReference type="PANTHER" id="PTHR46599:SF6">
    <property type="entry name" value="DUAL SPECIFICITY PHOSPHATASE 26"/>
    <property type="match status" value="1"/>
</dbReference>
<accession>A0ABQ8SVH2</accession>
<feature type="compositionally biased region" description="Basic and acidic residues" evidence="1">
    <location>
        <begin position="72"/>
        <end position="83"/>
    </location>
</feature>
<evidence type="ECO:0000259" key="2">
    <source>
        <dbReference type="Pfam" id="PF13843"/>
    </source>
</evidence>
<evidence type="ECO:0000313" key="4">
    <source>
        <dbReference type="Proteomes" id="UP001148838"/>
    </source>
</evidence>
<dbReference type="InterPro" id="IPR029526">
    <property type="entry name" value="PGBD"/>
</dbReference>
<proteinExistence type="predicted"/>